<evidence type="ECO:0000313" key="2">
    <source>
        <dbReference type="Proteomes" id="UP000031760"/>
    </source>
</evidence>
<protein>
    <submittedName>
        <fullName evidence="1">Uncharacterized protein</fullName>
    </submittedName>
</protein>
<dbReference type="KEGG" id="nmf:NMS_0088"/>
<dbReference type="RefSeq" id="WP_041494854.1">
    <property type="nucleotide sequence ID" value="NZ_AP014548.1"/>
</dbReference>
<dbReference type="AlphaFoldDB" id="W8VVR1"/>
<evidence type="ECO:0000313" key="1">
    <source>
        <dbReference type="EMBL" id="BAO54097.1"/>
    </source>
</evidence>
<accession>W8VVR1</accession>
<dbReference type="STRING" id="1454201.NMS_0088"/>
<sequence length="129" mass="14467">MISRAFHVYLSLVFAWVLPSISAEIWSVYTSQVEVEQLAVALDMDDETITAAYDMGSKSIDLSRISTPVKVSPRTLEFPAGSGNAYLTLNNEHATVHGSRFKTTTRVAGTVTVAFEYVRRILYPFHSYW</sequence>
<dbReference type="EMBL" id="AP014548">
    <property type="protein sequence ID" value="BAO54097.1"/>
    <property type="molecule type" value="Genomic_DNA"/>
</dbReference>
<organism evidence="1 2">
    <name type="scientific">Nonlabens marinus S1-08</name>
    <dbReference type="NCBI Taxonomy" id="1454201"/>
    <lineage>
        <taxon>Bacteria</taxon>
        <taxon>Pseudomonadati</taxon>
        <taxon>Bacteroidota</taxon>
        <taxon>Flavobacteriia</taxon>
        <taxon>Flavobacteriales</taxon>
        <taxon>Flavobacteriaceae</taxon>
        <taxon>Nonlabens</taxon>
    </lineage>
</organism>
<dbReference type="Proteomes" id="UP000031760">
    <property type="component" value="Chromosome"/>
</dbReference>
<name>W8VVR1_9FLAO</name>
<keyword evidence="2" id="KW-1185">Reference proteome</keyword>
<gene>
    <name evidence="1" type="ORF">NMS_0088</name>
</gene>
<proteinExistence type="predicted"/>
<reference evidence="1 2" key="1">
    <citation type="journal article" date="2014" name="Proc. Natl. Acad. Sci. U.S.A.">
        <title>Functional characterization of flavobacteria rhodopsins reveals a unique class of light-driven chloride pump in bacteria.</title>
        <authorList>
            <person name="Yoshizawa S."/>
            <person name="Kumagai Y."/>
            <person name="Kim H."/>
            <person name="Ogura Y."/>
            <person name="Hayashi T."/>
            <person name="Iwasaki W."/>
            <person name="DeLong E.F."/>
            <person name="Kogure K."/>
        </authorList>
    </citation>
    <scope>NUCLEOTIDE SEQUENCE [LARGE SCALE GENOMIC DNA]</scope>
    <source>
        <strain evidence="1 2">S1-08</strain>
    </source>
</reference>
<dbReference type="HOGENOM" id="CLU_1946563_0_0_10"/>